<dbReference type="EMBL" id="CP023325">
    <property type="protein sequence ID" value="ATY65118.1"/>
    <property type="molecule type" value="Genomic_DNA"/>
</dbReference>
<evidence type="ECO:0000259" key="3">
    <source>
        <dbReference type="Pfam" id="PF00561"/>
    </source>
</evidence>
<dbReference type="SUPFAM" id="SSF53474">
    <property type="entry name" value="alpha/beta-Hydrolases"/>
    <property type="match status" value="1"/>
</dbReference>
<proteinExistence type="inferred from homology"/>
<evidence type="ECO:0000313" key="5">
    <source>
        <dbReference type="Proteomes" id="UP000323067"/>
    </source>
</evidence>
<dbReference type="PRINTS" id="PR00412">
    <property type="entry name" value="EPOXHYDRLASE"/>
</dbReference>
<dbReference type="GO" id="GO:0016787">
    <property type="term" value="F:hydrolase activity"/>
    <property type="evidence" value="ECO:0007669"/>
    <property type="project" value="UniProtKB-KW"/>
</dbReference>
<feature type="domain" description="AB hydrolase-1" evidence="3">
    <location>
        <begin position="39"/>
        <end position="165"/>
    </location>
</feature>
<dbReference type="InterPro" id="IPR000639">
    <property type="entry name" value="Epox_hydrolase-like"/>
</dbReference>
<comment type="similarity">
    <text evidence="2">Belongs to the AB hydrolase superfamily. Epoxide hydrolase family.</text>
</comment>
<dbReference type="Proteomes" id="UP000323067">
    <property type="component" value="Chromosome v"/>
</dbReference>
<keyword evidence="1 4" id="KW-0378">Hydrolase</keyword>
<dbReference type="Gene3D" id="3.40.50.1820">
    <property type="entry name" value="alpha/beta hydrolase"/>
    <property type="match status" value="1"/>
</dbReference>
<dbReference type="Pfam" id="PF00561">
    <property type="entry name" value="Abhydrolase_1"/>
    <property type="match status" value="1"/>
</dbReference>
<reference evidence="4 5" key="1">
    <citation type="journal article" date="2017" name="BMC Genomics">
        <title>Chromosome level assembly and secondary metabolite potential of the parasitic fungus Cordyceps militaris.</title>
        <authorList>
            <person name="Kramer G.J."/>
            <person name="Nodwell J.R."/>
        </authorList>
    </citation>
    <scope>NUCLEOTIDE SEQUENCE [LARGE SCALE GENOMIC DNA]</scope>
    <source>
        <strain evidence="4 5">ATCC 34164</strain>
    </source>
</reference>
<dbReference type="VEuPathDB" id="FungiDB:A9K55_004674"/>
<dbReference type="InterPro" id="IPR029058">
    <property type="entry name" value="AB_hydrolase_fold"/>
</dbReference>
<gene>
    <name evidence="4" type="ORF">A9K55_004674</name>
</gene>
<protein>
    <submittedName>
        <fullName evidence="4">Epoxide hydrolase</fullName>
    </submittedName>
</protein>
<dbReference type="InterPro" id="IPR000073">
    <property type="entry name" value="AB_hydrolase_1"/>
</dbReference>
<accession>A0A2H4SPT2</accession>
<organism evidence="4 5">
    <name type="scientific">Cordyceps militaris</name>
    <name type="common">Caterpillar fungus</name>
    <name type="synonym">Clavaria militaris</name>
    <dbReference type="NCBI Taxonomy" id="73501"/>
    <lineage>
        <taxon>Eukaryota</taxon>
        <taxon>Fungi</taxon>
        <taxon>Dikarya</taxon>
        <taxon>Ascomycota</taxon>
        <taxon>Pezizomycotina</taxon>
        <taxon>Sordariomycetes</taxon>
        <taxon>Hypocreomycetidae</taxon>
        <taxon>Hypocreales</taxon>
        <taxon>Cordycipitaceae</taxon>
        <taxon>Cordyceps</taxon>
    </lineage>
</organism>
<evidence type="ECO:0000256" key="2">
    <source>
        <dbReference type="ARBA" id="ARBA00038334"/>
    </source>
</evidence>
<dbReference type="AlphaFoldDB" id="A0A2H4SPT2"/>
<evidence type="ECO:0000256" key="1">
    <source>
        <dbReference type="ARBA" id="ARBA00022801"/>
    </source>
</evidence>
<dbReference type="PANTHER" id="PTHR43329">
    <property type="entry name" value="EPOXIDE HYDROLASE"/>
    <property type="match status" value="1"/>
</dbReference>
<dbReference type="OrthoDB" id="408373at2759"/>
<dbReference type="VEuPathDB" id="FungiDB:CCM_01660"/>
<sequence>MDTSKLKPNDPRVTSHYETIRGKKYHYIVGEPHGTKIGTMLLVHGFPDMGFGWRAQVPYFMARGYQVLVPDNVGYARTDAPADLSHYTFASTAADLAELARKHVGADGQIVLGGHDWGGLVAWRMVDRYPALVARAFVVCTPYVRAAAQYTPLEDLIRAGILTNFSYQLQFGGPEVEARVQGRDRIRQLLNAMYGGQGPAGELGMRVSQGVVFEHLDRLGPSPLLEPAELDFYADEYARQPAPELRGPLNWYRTRRLNFEADQDLAAARSSSKGAKIAVPSLFIAASRDAALPPAMSLSMDDNFDDLTRAEVDASHWALVEKADEVNSIVSEWLEKKTAAKASL</sequence>
<evidence type="ECO:0000313" key="4">
    <source>
        <dbReference type="EMBL" id="ATY65118.1"/>
    </source>
</evidence>
<name>A0A2H4SPT2_CORMI</name>